<keyword evidence="5" id="KW-1185">Reference proteome</keyword>
<name>M4BGD8_HYAAE</name>
<evidence type="ECO:0000313" key="5">
    <source>
        <dbReference type="Proteomes" id="UP000011713"/>
    </source>
</evidence>
<evidence type="ECO:0000256" key="2">
    <source>
        <dbReference type="SAM" id="MobiDB-lite"/>
    </source>
</evidence>
<dbReference type="InterPro" id="IPR012677">
    <property type="entry name" value="Nucleotide-bd_a/b_plait_sf"/>
</dbReference>
<dbReference type="HOGENOM" id="CLU_907477_0_0_1"/>
<evidence type="ECO:0000256" key="1">
    <source>
        <dbReference type="PROSITE-ProRule" id="PRU00176"/>
    </source>
</evidence>
<proteinExistence type="predicted"/>
<dbReference type="EnsemblProtists" id="HpaT805359">
    <property type="protein sequence ID" value="HpaP805359"/>
    <property type="gene ID" value="HpaG805359"/>
</dbReference>
<dbReference type="EMBL" id="JH598234">
    <property type="status" value="NOT_ANNOTATED_CDS"/>
    <property type="molecule type" value="Genomic_DNA"/>
</dbReference>
<dbReference type="AlphaFoldDB" id="M4BGD8"/>
<dbReference type="SUPFAM" id="SSF54928">
    <property type="entry name" value="RNA-binding domain, RBD"/>
    <property type="match status" value="1"/>
</dbReference>
<dbReference type="Gene3D" id="3.30.70.330">
    <property type="match status" value="1"/>
</dbReference>
<keyword evidence="1" id="KW-0694">RNA-binding</keyword>
<reference evidence="5" key="1">
    <citation type="journal article" date="2010" name="Science">
        <title>Signatures of adaptation to obligate biotrophy in the Hyaloperonospora arabidopsidis genome.</title>
        <authorList>
            <person name="Baxter L."/>
            <person name="Tripathy S."/>
            <person name="Ishaque N."/>
            <person name="Boot N."/>
            <person name="Cabral A."/>
            <person name="Kemen E."/>
            <person name="Thines M."/>
            <person name="Ah-Fong A."/>
            <person name="Anderson R."/>
            <person name="Badejoko W."/>
            <person name="Bittner-Eddy P."/>
            <person name="Boore J.L."/>
            <person name="Chibucos M.C."/>
            <person name="Coates M."/>
            <person name="Dehal P."/>
            <person name="Delehaunty K."/>
            <person name="Dong S."/>
            <person name="Downton P."/>
            <person name="Dumas B."/>
            <person name="Fabro G."/>
            <person name="Fronick C."/>
            <person name="Fuerstenberg S.I."/>
            <person name="Fulton L."/>
            <person name="Gaulin E."/>
            <person name="Govers F."/>
            <person name="Hughes L."/>
            <person name="Humphray S."/>
            <person name="Jiang R.H."/>
            <person name="Judelson H."/>
            <person name="Kamoun S."/>
            <person name="Kyung K."/>
            <person name="Meijer H."/>
            <person name="Minx P."/>
            <person name="Morris P."/>
            <person name="Nelson J."/>
            <person name="Phuntumart V."/>
            <person name="Qutob D."/>
            <person name="Rehmany A."/>
            <person name="Rougon-Cardoso A."/>
            <person name="Ryden P."/>
            <person name="Torto-Alalibo T."/>
            <person name="Studholme D."/>
            <person name="Wang Y."/>
            <person name="Win J."/>
            <person name="Wood J."/>
            <person name="Clifton S.W."/>
            <person name="Rogers J."/>
            <person name="Van den Ackerveken G."/>
            <person name="Jones J.D."/>
            <person name="McDowell J.M."/>
            <person name="Beynon J."/>
            <person name="Tyler B.M."/>
        </authorList>
    </citation>
    <scope>NUCLEOTIDE SEQUENCE [LARGE SCALE GENOMIC DNA]</scope>
    <source>
        <strain evidence="5">Emoy2</strain>
    </source>
</reference>
<dbReference type="Pfam" id="PF00076">
    <property type="entry name" value="RRM_1"/>
    <property type="match status" value="1"/>
</dbReference>
<dbReference type="PROSITE" id="PS50102">
    <property type="entry name" value="RRM"/>
    <property type="match status" value="1"/>
</dbReference>
<evidence type="ECO:0000313" key="4">
    <source>
        <dbReference type="EnsemblProtists" id="HpaP805359"/>
    </source>
</evidence>
<dbReference type="VEuPathDB" id="FungiDB:HpaG805359"/>
<sequence>MATTPARTLETLFTYIEAAKPKPSAEVPAESTQQKSQRKRRKKKPPIESSSRKIETFSSLIHAEPVVPSLSLKPKRRTRKSGLKISILQGPDLEKKCEFRVRGLVTAEELEDEDEIEELQNELHEDFSQFGRLQRVDFVRETADERVSIIGDVVVTFLDEEQALAAFRSYNGNVFGGKVVTCSWEKQKSSDMEKFDSGLVSGNLMLRELSKVDEVDDEVMMRKFRDLKHGNEVQVEETRKDVTETFGDEADSGEVVQVIDGSSNGLPASLTTFECGQSGVAAPIGQVVALLVTDEYVKLLATLWLTV</sequence>
<dbReference type="CDD" id="cd00590">
    <property type="entry name" value="RRM_SF"/>
    <property type="match status" value="1"/>
</dbReference>
<accession>M4BGD8</accession>
<dbReference type="InterPro" id="IPR000504">
    <property type="entry name" value="RRM_dom"/>
</dbReference>
<dbReference type="STRING" id="559515.M4BGD8"/>
<dbReference type="GO" id="GO:0003723">
    <property type="term" value="F:RNA binding"/>
    <property type="evidence" value="ECO:0007669"/>
    <property type="project" value="UniProtKB-UniRule"/>
</dbReference>
<protein>
    <recommendedName>
        <fullName evidence="3">RRM domain-containing protein</fullName>
    </recommendedName>
</protein>
<dbReference type="eggNOG" id="ENOG502T73J">
    <property type="taxonomic scope" value="Eukaryota"/>
</dbReference>
<dbReference type="InterPro" id="IPR035979">
    <property type="entry name" value="RBD_domain_sf"/>
</dbReference>
<dbReference type="Proteomes" id="UP000011713">
    <property type="component" value="Unassembled WGS sequence"/>
</dbReference>
<feature type="domain" description="RRM" evidence="3">
    <location>
        <begin position="97"/>
        <end position="187"/>
    </location>
</feature>
<reference evidence="4" key="2">
    <citation type="submission" date="2015-06" db="UniProtKB">
        <authorList>
            <consortium name="EnsemblProtists"/>
        </authorList>
    </citation>
    <scope>IDENTIFICATION</scope>
    <source>
        <strain evidence="4">Emoy2</strain>
    </source>
</reference>
<dbReference type="InParanoid" id="M4BGD8"/>
<feature type="region of interest" description="Disordered" evidence="2">
    <location>
        <begin position="20"/>
        <end position="54"/>
    </location>
</feature>
<organism evidence="4 5">
    <name type="scientific">Hyaloperonospora arabidopsidis (strain Emoy2)</name>
    <name type="common">Downy mildew agent</name>
    <name type="synonym">Peronospora arabidopsidis</name>
    <dbReference type="NCBI Taxonomy" id="559515"/>
    <lineage>
        <taxon>Eukaryota</taxon>
        <taxon>Sar</taxon>
        <taxon>Stramenopiles</taxon>
        <taxon>Oomycota</taxon>
        <taxon>Peronosporomycetes</taxon>
        <taxon>Peronosporales</taxon>
        <taxon>Peronosporaceae</taxon>
        <taxon>Hyaloperonospora</taxon>
    </lineage>
</organism>
<dbReference type="OMA" id="GEVTELW"/>
<evidence type="ECO:0000259" key="3">
    <source>
        <dbReference type="PROSITE" id="PS50102"/>
    </source>
</evidence>